<comment type="caution">
    <text evidence="15">Lacks conserved residue(s) required for the propagation of feature annotation.</text>
</comment>
<comment type="pathway">
    <text evidence="12 15">Amino-acid biosynthesis; L-valine biosynthesis; L-valine from pyruvate: step 3/4.</text>
</comment>
<dbReference type="FunFam" id="3.50.30.80:FF:000001">
    <property type="entry name" value="Dihydroxy-acid dehydratase"/>
    <property type="match status" value="1"/>
</dbReference>
<dbReference type="AlphaFoldDB" id="A0A6N2VJ01"/>
<dbReference type="PROSITE" id="PS00887">
    <property type="entry name" value="ILVD_EDD_2"/>
    <property type="match status" value="1"/>
</dbReference>
<organism evidence="18">
    <name type="scientific">Akkermansia muciniphila</name>
    <dbReference type="NCBI Taxonomy" id="239935"/>
    <lineage>
        <taxon>Bacteria</taxon>
        <taxon>Pseudomonadati</taxon>
        <taxon>Verrucomicrobiota</taxon>
        <taxon>Verrucomicrobiia</taxon>
        <taxon>Verrucomicrobiales</taxon>
        <taxon>Akkermansiaceae</taxon>
        <taxon>Akkermansia</taxon>
    </lineage>
</organism>
<dbReference type="InterPro" id="IPR004404">
    <property type="entry name" value="DihydroxyA_deHydtase"/>
</dbReference>
<dbReference type="InterPro" id="IPR042096">
    <property type="entry name" value="Dihydro-acid_dehy_C"/>
</dbReference>
<comment type="catalytic activity">
    <reaction evidence="11">
        <text>(2R)-2,3-dihydroxy-3-methylbutanoate = 3-methyl-2-oxobutanoate + H2O</text>
        <dbReference type="Rhea" id="RHEA:24809"/>
        <dbReference type="ChEBI" id="CHEBI:11851"/>
        <dbReference type="ChEBI" id="CHEBI:15377"/>
        <dbReference type="ChEBI" id="CHEBI:49072"/>
        <dbReference type="EC" id="4.2.1.9"/>
    </reaction>
    <physiologicalReaction direction="left-to-right" evidence="11">
        <dbReference type="Rhea" id="RHEA:24810"/>
    </physiologicalReaction>
</comment>
<evidence type="ECO:0000256" key="6">
    <source>
        <dbReference type="ARBA" id="ARBA00022842"/>
    </source>
</evidence>
<evidence type="ECO:0000256" key="7">
    <source>
        <dbReference type="ARBA" id="ARBA00023004"/>
    </source>
</evidence>
<sequence length="594" mass="63621">MQTDCNGGVSVLQDWPRFNFSSLRHVIHLRRNSYIVMRSDRVKAGFERAPHRSLMRATGMTDEDLSRPFIAICNSFNEVIPGHVHLNKVAALIKEEVRKAGGTPVEFNLPGVCDGIAMGHGGMKFSLASRELIADSVETMLSAHAFDAMICIPNCDKIVPGMIMGALRCNIPTIFCSGGPMAAGMAEDGTVLDLNSVFEAVARFKAGKINAEELHSLECRACPGAGSCSGMFTANSMNCLSEVIGLALPGNGSLLATSEERREFWKQTARRAVEMAKADGPLPRDIVNRDAIDNAFAIDMAMGGSSNTVLHTLAIAREAGVEYDLQRINDISKRTPNICKVAPSSRFHMQDVLRAGGVSAIIHEIARIPGALHLDSMTVSGKTLGETVEGCGITDETVIHPLEKAYSRDGGLAILFGNLAQEGAVVKKAGVHPDMMSFRGPAVIFESQEEACEGILAGKVKSGDVVVIRNEGPKGGPGMQEMLAPTSYIMGQGLGAEVALITDGRFSGATHGACIGHISPEAAEGGLIGLLRNGDIIEYSIPDRTLNAHLSEDEIARRRADWQPTYNKVSSSWLSRYRHLATNASNGAVLRRGE</sequence>
<feature type="modified residue" description="N6-carboxylysine" evidence="15">
    <location>
        <position position="157"/>
    </location>
</feature>
<evidence type="ECO:0000313" key="18">
    <source>
        <dbReference type="EMBL" id="VYT28511.1"/>
    </source>
</evidence>
<comment type="subunit">
    <text evidence="15">Homodimer.</text>
</comment>
<dbReference type="SUPFAM" id="SSF52016">
    <property type="entry name" value="LeuD/IlvD-like"/>
    <property type="match status" value="1"/>
</dbReference>
<dbReference type="InterPro" id="IPR037237">
    <property type="entry name" value="IlvD/EDD_N"/>
</dbReference>
<dbReference type="EC" id="4.2.1.9" evidence="14 15"/>
<dbReference type="UniPathway" id="UPA00047">
    <property type="reaction ID" value="UER00057"/>
</dbReference>
<feature type="active site" description="Proton acceptor" evidence="15">
    <location>
        <position position="507"/>
    </location>
</feature>
<feature type="binding site" evidence="15">
    <location>
        <position position="156"/>
    </location>
    <ligand>
        <name>Mg(2+)</name>
        <dbReference type="ChEBI" id="CHEBI:18420"/>
    </ligand>
</feature>
<dbReference type="GO" id="GO:0005829">
    <property type="term" value="C:cytosol"/>
    <property type="evidence" value="ECO:0007669"/>
    <property type="project" value="TreeGrafter"/>
</dbReference>
<comment type="cofactor">
    <cofactor evidence="1 15">
        <name>Mg(2+)</name>
        <dbReference type="ChEBI" id="CHEBI:18420"/>
    </cofactor>
</comment>
<keyword evidence="9 15" id="KW-0456">Lyase</keyword>
<evidence type="ECO:0000256" key="15">
    <source>
        <dbReference type="HAMAP-Rule" id="MF_00012"/>
    </source>
</evidence>
<evidence type="ECO:0000259" key="17">
    <source>
        <dbReference type="Pfam" id="PF24877"/>
    </source>
</evidence>
<dbReference type="Gene3D" id="3.50.30.80">
    <property type="entry name" value="IlvD/EDD C-terminal domain-like"/>
    <property type="match status" value="1"/>
</dbReference>
<dbReference type="InterPro" id="IPR056740">
    <property type="entry name" value="ILV_EDD_C"/>
</dbReference>
<evidence type="ECO:0000256" key="5">
    <source>
        <dbReference type="ARBA" id="ARBA00022723"/>
    </source>
</evidence>
<dbReference type="PROSITE" id="PS00886">
    <property type="entry name" value="ILVD_EDD_1"/>
    <property type="match status" value="1"/>
</dbReference>
<keyword evidence="8 15" id="KW-0411">Iron-sulfur</keyword>
<evidence type="ECO:0000256" key="12">
    <source>
        <dbReference type="ARBA" id="ARBA00029436"/>
    </source>
</evidence>
<dbReference type="NCBIfam" id="NF002068">
    <property type="entry name" value="PRK00911.1"/>
    <property type="match status" value="1"/>
</dbReference>
<keyword evidence="3 15" id="KW-0028">Amino-acid biosynthesis</keyword>
<dbReference type="PANTHER" id="PTHR43661:SF3">
    <property type="entry name" value="D-XYLONATE DEHYDRATASE YAGF-RELATED"/>
    <property type="match status" value="1"/>
</dbReference>
<keyword evidence="7 15" id="KW-0408">Iron</keyword>
<name>A0A6N2VJ01_9BACT</name>
<evidence type="ECO:0000256" key="3">
    <source>
        <dbReference type="ARBA" id="ARBA00022605"/>
    </source>
</evidence>
<dbReference type="InterPro" id="IPR000581">
    <property type="entry name" value="ILV_EDD_N"/>
</dbReference>
<dbReference type="Pfam" id="PF24877">
    <property type="entry name" value="ILV_EDD_C"/>
    <property type="match status" value="1"/>
</dbReference>
<dbReference type="PANTHER" id="PTHR43661">
    <property type="entry name" value="D-XYLONATE DEHYDRATASE"/>
    <property type="match status" value="1"/>
</dbReference>
<evidence type="ECO:0000256" key="4">
    <source>
        <dbReference type="ARBA" id="ARBA00022714"/>
    </source>
</evidence>
<evidence type="ECO:0000256" key="8">
    <source>
        <dbReference type="ARBA" id="ARBA00023014"/>
    </source>
</evidence>
<dbReference type="GO" id="GO:0009099">
    <property type="term" value="P:L-valine biosynthetic process"/>
    <property type="evidence" value="ECO:0007669"/>
    <property type="project" value="UniProtKB-UniRule"/>
</dbReference>
<accession>A0A6N2VJ01</accession>
<keyword evidence="4 15" id="KW-0001">2Fe-2S</keyword>
<dbReference type="UniPathway" id="UPA00049">
    <property type="reaction ID" value="UER00061"/>
</dbReference>
<evidence type="ECO:0000256" key="13">
    <source>
        <dbReference type="ARBA" id="ARBA00029437"/>
    </source>
</evidence>
<feature type="binding site" evidence="15">
    <location>
        <position position="114"/>
    </location>
    <ligand>
        <name>Mg(2+)</name>
        <dbReference type="ChEBI" id="CHEBI:18420"/>
    </ligand>
</feature>
<keyword evidence="10 15" id="KW-0100">Branched-chain amino acid biosynthesis</keyword>
<evidence type="ECO:0000256" key="10">
    <source>
        <dbReference type="ARBA" id="ARBA00023304"/>
    </source>
</evidence>
<comment type="function">
    <text evidence="15">Functions in the biosynthesis of branched-chain amino acids. Catalyzes the dehydration of (2R,3R)-2,3-dihydroxy-3-methylpentanoate (2,3-dihydroxy-3-methylvalerate) into 2-oxo-3-methylpentanoate (2-oxo-3-methylvalerate) and of (2R)-2,3-dihydroxy-3-methylbutanoate (2,3-dihydroxyisovalerate) into 2-oxo-3-methylbutanoate (2-oxoisovalerate), the penultimate precursor to L-isoleucine and L-valine, respectively.</text>
</comment>
<feature type="domain" description="Dihydroxy-acid/6-phosphogluconate dehydratase C-terminal" evidence="17">
    <location>
        <begin position="398"/>
        <end position="588"/>
    </location>
</feature>
<protein>
    <recommendedName>
        <fullName evidence="14 15">Dihydroxy-acid dehydratase</fullName>
        <shortName evidence="15">DAD</shortName>
        <ecNumber evidence="14 15">4.2.1.9</ecNumber>
    </recommendedName>
</protein>
<dbReference type="Pfam" id="PF00920">
    <property type="entry name" value="ILVD_EDD_N"/>
    <property type="match status" value="1"/>
</dbReference>
<keyword evidence="6 15" id="KW-0460">Magnesium</keyword>
<dbReference type="GO" id="GO:0051537">
    <property type="term" value="F:2 iron, 2 sulfur cluster binding"/>
    <property type="evidence" value="ECO:0007669"/>
    <property type="project" value="UniProtKB-UniRule"/>
</dbReference>
<evidence type="ECO:0000256" key="2">
    <source>
        <dbReference type="ARBA" id="ARBA00006486"/>
    </source>
</evidence>
<dbReference type="GO" id="GO:0009097">
    <property type="term" value="P:isoleucine biosynthetic process"/>
    <property type="evidence" value="ECO:0007669"/>
    <property type="project" value="UniProtKB-UniRule"/>
</dbReference>
<proteinExistence type="inferred from homology"/>
<comment type="similarity">
    <text evidence="2 15">Belongs to the IlvD/Edd family.</text>
</comment>
<dbReference type="EMBL" id="CACRSS010000021">
    <property type="protein sequence ID" value="VYT28511.1"/>
    <property type="molecule type" value="Genomic_DNA"/>
</dbReference>
<comment type="catalytic activity">
    <reaction evidence="15">
        <text>(2R,3R)-2,3-dihydroxy-3-methylpentanoate = (S)-3-methyl-2-oxopentanoate + H2O</text>
        <dbReference type="Rhea" id="RHEA:27694"/>
        <dbReference type="ChEBI" id="CHEBI:15377"/>
        <dbReference type="ChEBI" id="CHEBI:35146"/>
        <dbReference type="ChEBI" id="CHEBI:49258"/>
        <dbReference type="EC" id="4.2.1.9"/>
    </reaction>
</comment>
<feature type="binding site" evidence="15">
    <location>
        <position position="481"/>
    </location>
    <ligand>
        <name>Mg(2+)</name>
        <dbReference type="ChEBI" id="CHEBI:18420"/>
    </ligand>
</feature>
<gene>
    <name evidence="15 18" type="primary">ilvD</name>
    <name evidence="18" type="ORF">AMLFYP55_01495</name>
</gene>
<keyword evidence="5 15" id="KW-0479">Metal-binding</keyword>
<dbReference type="SUPFAM" id="SSF143975">
    <property type="entry name" value="IlvD/EDD N-terminal domain-like"/>
    <property type="match status" value="1"/>
</dbReference>
<comment type="cofactor">
    <cofactor evidence="15">
        <name>[2Fe-2S] cluster</name>
        <dbReference type="ChEBI" id="CHEBI:190135"/>
    </cofactor>
    <text evidence="15">Binds 1 [2Fe-2S] cluster per subunit. This cluster acts as a Lewis acid cofactor.</text>
</comment>
<feature type="domain" description="Dihydroxy-acid/6-phosphogluconate dehydratase N-terminal" evidence="16">
    <location>
        <begin position="67"/>
        <end position="386"/>
    </location>
</feature>
<feature type="binding site" description="via carbamate group" evidence="15">
    <location>
        <position position="157"/>
    </location>
    <ligand>
        <name>Mg(2+)</name>
        <dbReference type="ChEBI" id="CHEBI:18420"/>
    </ligand>
</feature>
<dbReference type="InterPro" id="IPR020558">
    <property type="entry name" value="DiOHA_6PGluconate_deHydtase_CS"/>
</dbReference>
<comment type="pathway">
    <text evidence="13 15">Amino-acid biosynthesis; L-isoleucine biosynthesis; L-isoleucine from 2-oxobutanoate: step 3/4.</text>
</comment>
<evidence type="ECO:0000256" key="9">
    <source>
        <dbReference type="ARBA" id="ARBA00023239"/>
    </source>
</evidence>
<evidence type="ECO:0000256" key="11">
    <source>
        <dbReference type="ARBA" id="ARBA00029304"/>
    </source>
</evidence>
<dbReference type="NCBIfam" id="TIGR00110">
    <property type="entry name" value="ilvD"/>
    <property type="match status" value="1"/>
</dbReference>
<evidence type="ECO:0000256" key="14">
    <source>
        <dbReference type="ARBA" id="ARBA00029490"/>
    </source>
</evidence>
<dbReference type="GO" id="GO:0000287">
    <property type="term" value="F:magnesium ion binding"/>
    <property type="evidence" value="ECO:0007669"/>
    <property type="project" value="UniProtKB-UniRule"/>
</dbReference>
<reference evidence="18" key="1">
    <citation type="submission" date="2019-11" db="EMBL/GenBank/DDBJ databases">
        <authorList>
            <person name="Feng L."/>
        </authorList>
    </citation>
    <scope>NUCLEOTIDE SEQUENCE</scope>
    <source>
        <strain evidence="18">AMuciniphilaLFYP55</strain>
    </source>
</reference>
<evidence type="ECO:0000256" key="1">
    <source>
        <dbReference type="ARBA" id="ARBA00001946"/>
    </source>
</evidence>
<evidence type="ECO:0000259" key="16">
    <source>
        <dbReference type="Pfam" id="PF00920"/>
    </source>
</evidence>
<dbReference type="GO" id="GO:0004160">
    <property type="term" value="F:dihydroxy-acid dehydratase activity"/>
    <property type="evidence" value="ECO:0007669"/>
    <property type="project" value="UniProtKB-UniRule"/>
</dbReference>
<dbReference type="HAMAP" id="MF_00012">
    <property type="entry name" value="IlvD"/>
    <property type="match status" value="1"/>
</dbReference>